<dbReference type="Proteomes" id="UP000325113">
    <property type="component" value="Unassembled WGS sequence"/>
</dbReference>
<dbReference type="EMBL" id="VLTO01000004">
    <property type="protein sequence ID" value="KAA0177247.1"/>
    <property type="molecule type" value="Genomic_DNA"/>
</dbReference>
<evidence type="ECO:0000256" key="4">
    <source>
        <dbReference type="SAM" id="MobiDB-lite"/>
    </source>
</evidence>
<organism evidence="7 12">
    <name type="scientific">Cafeteria roenbergensis</name>
    <name type="common">Marine flagellate</name>
    <dbReference type="NCBI Taxonomy" id="33653"/>
    <lineage>
        <taxon>Eukaryota</taxon>
        <taxon>Sar</taxon>
        <taxon>Stramenopiles</taxon>
        <taxon>Bigyra</taxon>
        <taxon>Opalozoa</taxon>
        <taxon>Bicosoecida</taxon>
        <taxon>Cafeteriaceae</taxon>
        <taxon>Cafeteria</taxon>
    </lineage>
</organism>
<feature type="domain" description="Nucleolar protein 10-like second" evidence="5">
    <location>
        <begin position="419"/>
        <end position="466"/>
    </location>
</feature>
<dbReference type="EMBL" id="VLTL01000033">
    <property type="protein sequence ID" value="KAA0167573.1"/>
    <property type="molecule type" value="Genomic_DNA"/>
</dbReference>
<accession>A0A5A8D4W3</accession>
<dbReference type="InterPro" id="IPR036322">
    <property type="entry name" value="WD40_repeat_dom_sf"/>
</dbReference>
<evidence type="ECO:0000256" key="3">
    <source>
        <dbReference type="PROSITE-ProRule" id="PRU00221"/>
    </source>
</evidence>
<evidence type="ECO:0000313" key="9">
    <source>
        <dbReference type="EMBL" id="KAA0177247.1"/>
    </source>
</evidence>
<evidence type="ECO:0000259" key="5">
    <source>
        <dbReference type="Pfam" id="PF23097"/>
    </source>
</evidence>
<comment type="caution">
    <text evidence="7">The sequence shown here is derived from an EMBL/GenBank/DDBJ whole genome shotgun (WGS) entry which is preliminary data.</text>
</comment>
<evidence type="ECO:0000313" key="8">
    <source>
        <dbReference type="EMBL" id="KAA0167573.1"/>
    </source>
</evidence>
<feature type="compositionally biased region" description="Gly residues" evidence="4">
    <location>
        <begin position="698"/>
        <end position="707"/>
    </location>
</feature>
<evidence type="ECO:0000259" key="6">
    <source>
        <dbReference type="Pfam" id="PF23098"/>
    </source>
</evidence>
<feature type="compositionally biased region" description="Low complexity" evidence="4">
    <location>
        <begin position="605"/>
        <end position="631"/>
    </location>
</feature>
<evidence type="ECO:0000256" key="1">
    <source>
        <dbReference type="ARBA" id="ARBA00022574"/>
    </source>
</evidence>
<dbReference type="Proteomes" id="UP000322899">
    <property type="component" value="Unassembled WGS sequence"/>
</dbReference>
<evidence type="ECO:0000313" key="7">
    <source>
        <dbReference type="EMBL" id="KAA0159300.1"/>
    </source>
</evidence>
<feature type="compositionally biased region" description="Basic residues" evidence="4">
    <location>
        <begin position="681"/>
        <end position="697"/>
    </location>
</feature>
<evidence type="ECO:0000313" key="12">
    <source>
        <dbReference type="Proteomes" id="UP000325113"/>
    </source>
</evidence>
<evidence type="ECO:0000313" key="11">
    <source>
        <dbReference type="Proteomes" id="UP000324907"/>
    </source>
</evidence>
<dbReference type="PROSITE" id="PS00678">
    <property type="entry name" value="WD_REPEATS_1"/>
    <property type="match status" value="1"/>
</dbReference>
<dbReference type="InterPro" id="IPR040382">
    <property type="entry name" value="NOL10/Enp2"/>
</dbReference>
<protein>
    <submittedName>
        <fullName evidence="7">Uncharacterized protein</fullName>
    </submittedName>
</protein>
<dbReference type="SUPFAM" id="SSF50978">
    <property type="entry name" value="WD40 repeat-like"/>
    <property type="match status" value="1"/>
</dbReference>
<dbReference type="Pfam" id="PF23097">
    <property type="entry name" value="NOL10_2nd"/>
    <property type="match status" value="1"/>
</dbReference>
<dbReference type="InterPro" id="IPR001680">
    <property type="entry name" value="WD40_rpt"/>
</dbReference>
<feature type="compositionally biased region" description="Acidic residues" evidence="4">
    <location>
        <begin position="569"/>
        <end position="581"/>
    </location>
</feature>
<dbReference type="InterPro" id="IPR056551">
    <property type="entry name" value="Beta-prop_NOL10_N"/>
</dbReference>
<evidence type="ECO:0000313" key="10">
    <source>
        <dbReference type="Proteomes" id="UP000322899"/>
    </source>
</evidence>
<feature type="compositionally biased region" description="Low complexity" evidence="4">
    <location>
        <begin position="670"/>
        <end position="680"/>
    </location>
</feature>
<dbReference type="Gene3D" id="2.130.10.10">
    <property type="entry name" value="YVTN repeat-like/Quinoprotein amine dehydrogenase"/>
    <property type="match status" value="1"/>
</dbReference>
<proteinExistence type="predicted"/>
<gene>
    <name evidence="9" type="ORF">FNF27_01027</name>
    <name evidence="8" type="ORF">FNF28_02787</name>
    <name evidence="7" type="ORF">FNF31_04889</name>
</gene>
<feature type="region of interest" description="Disordered" evidence="4">
    <location>
        <begin position="559"/>
        <end position="707"/>
    </location>
</feature>
<feature type="domain" description="Nucleolar protein 10-like N-terminal" evidence="6">
    <location>
        <begin position="6"/>
        <end position="402"/>
    </location>
</feature>
<sequence length="707" mass="74797">MSLRAQVSNGVRVYNLAATKSLPEWLKDGKSRKALRRNDDFVRRVELIQDFAYPTAASCITMTPDQQFIVTAGEYPPQIRVYDVQELSLKFERHLDSGVVRTVCLSQDWRKLALLHDDRFIELHAQAGRHARVRIPRFGRDMALRAESAELLVPAAGGQMFRLSLEAGRFMAPLESSSPGLNRVSVCAATGLVAAGGEDGFVEIWDMRAKRRASRIHALDARANPARGAAPEAGCEVTSLLLDSGAMTLVTGASDGHAVVHDIRSSRPRLTVDHRSDEPIGAVRLVRPQHPGASPLLMTADRTSIRFWDRASGALFTALEPGCGINDVVLAGEAAVAGAAAHSSIESAIGGESDASRVTRDSGLVLVAGEQSRMVPMYVPDLGPAPRWASYIDTLTEELEEGKSAAAAAVGKEDTSGAVFEDYKFVAKQDLDKLGLSHLVGTPLLHAYMHGFYIDRKLYQRAIAAADPDAYSRWQASKRAKAAEKEDRILLQQPRRRTKVNHALAAKLQAAAAAAGPDGEEGGGPSLVGDDRFGKVFSDPAFAVDDDAAAFFDLRRGGASGRAGQAVDSDGEDEEGGDGEEWAGAPRRRKRPRPAHDDADDEDAGVSVGALLAASGAASSSAARGGSAAGADPSGMDGVRLLDGGGREKTFVPSGAAAKGSKKARREAEAAAAAAAAVGAKPKKKKQQQRAGKKGGAKRSGGGGKRR</sequence>
<dbReference type="InterPro" id="IPR015943">
    <property type="entry name" value="WD40/YVTN_repeat-like_dom_sf"/>
</dbReference>
<name>A0A5A8D4W3_CAFRO</name>
<evidence type="ECO:0000256" key="2">
    <source>
        <dbReference type="ARBA" id="ARBA00022737"/>
    </source>
</evidence>
<keyword evidence="1 3" id="KW-0853">WD repeat</keyword>
<dbReference type="Proteomes" id="UP000324907">
    <property type="component" value="Unassembled WGS sequence"/>
</dbReference>
<dbReference type="InterPro" id="IPR019775">
    <property type="entry name" value="WD40_repeat_CS"/>
</dbReference>
<dbReference type="InterPro" id="IPR056550">
    <property type="entry name" value="NOL10_2nd"/>
</dbReference>
<dbReference type="PROSITE" id="PS50082">
    <property type="entry name" value="WD_REPEATS_2"/>
    <property type="match status" value="1"/>
</dbReference>
<dbReference type="GO" id="GO:0032040">
    <property type="term" value="C:small-subunit processome"/>
    <property type="evidence" value="ECO:0007669"/>
    <property type="project" value="TreeGrafter"/>
</dbReference>
<reference evidence="10 11" key="1">
    <citation type="submission" date="2019-07" db="EMBL/GenBank/DDBJ databases">
        <title>Genomes of Cafeteria roenbergensis.</title>
        <authorList>
            <person name="Fischer M.G."/>
            <person name="Hackl T."/>
            <person name="Roman M."/>
        </authorList>
    </citation>
    <scope>NUCLEOTIDE SEQUENCE [LARGE SCALE GENOMIC DNA]</scope>
    <source>
        <strain evidence="7 12">Cflag</strain>
        <strain evidence="9 10">E4-10P</strain>
        <strain evidence="8 11">RCC970-E3</strain>
    </source>
</reference>
<dbReference type="Pfam" id="PF23098">
    <property type="entry name" value="Beta-prop_NOL10_N"/>
    <property type="match status" value="1"/>
</dbReference>
<dbReference type="GO" id="GO:0000462">
    <property type="term" value="P:maturation of SSU-rRNA from tricistronic rRNA transcript (SSU-rRNA, 5.8S rRNA, LSU-rRNA)"/>
    <property type="evidence" value="ECO:0007669"/>
    <property type="project" value="TreeGrafter"/>
</dbReference>
<dbReference type="PANTHER" id="PTHR14927">
    <property type="entry name" value="NUCLEOLAR PROTEIN 10"/>
    <property type="match status" value="1"/>
</dbReference>
<dbReference type="PANTHER" id="PTHR14927:SF0">
    <property type="entry name" value="NUCLEOLAR PROTEIN 10"/>
    <property type="match status" value="1"/>
</dbReference>
<dbReference type="GO" id="GO:0030686">
    <property type="term" value="C:90S preribosome"/>
    <property type="evidence" value="ECO:0007669"/>
    <property type="project" value="TreeGrafter"/>
</dbReference>
<dbReference type="AlphaFoldDB" id="A0A5A8D4W3"/>
<feature type="repeat" description="WD" evidence="3">
    <location>
        <begin position="174"/>
        <end position="215"/>
    </location>
</feature>
<dbReference type="EMBL" id="VLTM01000055">
    <property type="protein sequence ID" value="KAA0159300.1"/>
    <property type="molecule type" value="Genomic_DNA"/>
</dbReference>
<keyword evidence="2" id="KW-0677">Repeat</keyword>
<dbReference type="OrthoDB" id="273340at2759"/>